<dbReference type="PANTHER" id="PTHR43198">
    <property type="entry name" value="BIFUNCTIONAL TH2 PROTEIN"/>
    <property type="match status" value="1"/>
</dbReference>
<accession>A0A6N2KI88</accession>
<gene>
    <name evidence="2" type="ORF">SVIM_LOCUS82528</name>
</gene>
<dbReference type="Pfam" id="PF03070">
    <property type="entry name" value="TENA_THI-4"/>
    <property type="match status" value="1"/>
</dbReference>
<dbReference type="AlphaFoldDB" id="A0A6N2KI88"/>
<dbReference type="Gene3D" id="1.20.910.10">
    <property type="entry name" value="Heme oxygenase-like"/>
    <property type="match status" value="1"/>
</dbReference>
<sequence length="177" mass="19872">MRLLLFAPNPIKTSSSLYFLNPLRSILTRLTLPTQRSFIPARMAIPPRSIAAAPSCTTTSGNSSINIGEGLASKFWVKFRRESVFAMYTPFVISLASGTLKIDSFRHYISQDSHFLKSFAHAFELAEECADDDEAKLAISELRKGVLKELKMHNSFVQEAHFHQWATEENNSSTLES</sequence>
<dbReference type="InterPro" id="IPR050967">
    <property type="entry name" value="Thiamine_Salvage_TenA"/>
</dbReference>
<organism evidence="2">
    <name type="scientific">Salix viminalis</name>
    <name type="common">Common osier</name>
    <name type="synonym">Basket willow</name>
    <dbReference type="NCBI Taxonomy" id="40686"/>
    <lineage>
        <taxon>Eukaryota</taxon>
        <taxon>Viridiplantae</taxon>
        <taxon>Streptophyta</taxon>
        <taxon>Embryophyta</taxon>
        <taxon>Tracheophyta</taxon>
        <taxon>Spermatophyta</taxon>
        <taxon>Magnoliopsida</taxon>
        <taxon>eudicotyledons</taxon>
        <taxon>Gunneridae</taxon>
        <taxon>Pentapetalae</taxon>
        <taxon>rosids</taxon>
        <taxon>fabids</taxon>
        <taxon>Malpighiales</taxon>
        <taxon>Salicaceae</taxon>
        <taxon>Saliceae</taxon>
        <taxon>Salix</taxon>
    </lineage>
</organism>
<evidence type="ECO:0000313" key="2">
    <source>
        <dbReference type="EMBL" id="VFU27462.1"/>
    </source>
</evidence>
<dbReference type="InterPro" id="IPR016084">
    <property type="entry name" value="Haem_Oase-like_multi-hlx"/>
</dbReference>
<dbReference type="GO" id="GO:0005829">
    <property type="term" value="C:cytosol"/>
    <property type="evidence" value="ECO:0007669"/>
    <property type="project" value="TreeGrafter"/>
</dbReference>
<dbReference type="PANTHER" id="PTHR43198:SF2">
    <property type="entry name" value="SI:CH1073-67J19.1-RELATED"/>
    <property type="match status" value="1"/>
</dbReference>
<reference evidence="2" key="1">
    <citation type="submission" date="2019-03" db="EMBL/GenBank/DDBJ databases">
        <authorList>
            <person name="Mank J."/>
            <person name="Almeida P."/>
        </authorList>
    </citation>
    <scope>NUCLEOTIDE SEQUENCE</scope>
    <source>
        <strain evidence="2">78183</strain>
    </source>
</reference>
<protein>
    <recommendedName>
        <fullName evidence="1">Thiaminase-2/PQQC domain-containing protein</fullName>
    </recommendedName>
</protein>
<evidence type="ECO:0000259" key="1">
    <source>
        <dbReference type="Pfam" id="PF03070"/>
    </source>
</evidence>
<name>A0A6N2KI88_SALVM</name>
<proteinExistence type="predicted"/>
<feature type="domain" description="Thiaminase-2/PQQC" evidence="1">
    <location>
        <begin position="90"/>
        <end position="159"/>
    </location>
</feature>
<dbReference type="EMBL" id="CAADRP010000369">
    <property type="protein sequence ID" value="VFU27462.1"/>
    <property type="molecule type" value="Genomic_DNA"/>
</dbReference>
<dbReference type="GO" id="GO:0006772">
    <property type="term" value="P:thiamine metabolic process"/>
    <property type="evidence" value="ECO:0007669"/>
    <property type="project" value="UniProtKB-ARBA"/>
</dbReference>
<dbReference type="InterPro" id="IPR004305">
    <property type="entry name" value="Thiaminase-2/PQQC"/>
</dbReference>
<dbReference type="SUPFAM" id="SSF48613">
    <property type="entry name" value="Heme oxygenase-like"/>
    <property type="match status" value="1"/>
</dbReference>